<dbReference type="EMBL" id="CP033122">
    <property type="protein sequence ID" value="AYO52268.1"/>
    <property type="molecule type" value="Genomic_DNA"/>
</dbReference>
<dbReference type="AlphaFoldDB" id="A0A3G2SWT6"/>
<dbReference type="Gene3D" id="2.60.200.60">
    <property type="match status" value="1"/>
</dbReference>
<name>A0A3G2SWT6_9GAMM</name>
<gene>
    <name evidence="1" type="ORF">CDG68_00525</name>
</gene>
<proteinExistence type="predicted"/>
<geneLocation type="plasmid" evidence="1 2">
    <name>p2_010062</name>
</geneLocation>
<dbReference type="RefSeq" id="WP_087554517.1">
    <property type="nucleotide sequence ID" value="NZ_CP033122.1"/>
</dbReference>
<organism evidence="1 2">
    <name type="scientific">Acinetobacter wuhouensis</name>
    <dbReference type="NCBI Taxonomy" id="1879050"/>
    <lineage>
        <taxon>Bacteria</taxon>
        <taxon>Pseudomonadati</taxon>
        <taxon>Pseudomonadota</taxon>
        <taxon>Gammaproteobacteria</taxon>
        <taxon>Moraxellales</taxon>
        <taxon>Moraxellaceae</taxon>
        <taxon>Acinetobacter</taxon>
    </lineage>
</organism>
<protein>
    <submittedName>
        <fullName evidence="1">PAAR domain-containing protein</fullName>
    </submittedName>
</protein>
<sequence length="166" mass="18384">MQAFITKGCFTDHGGKIIQGDDSWIIEGKGIHLEGMTHYCPKCKVLSKAIATENGFMQINGRNPIVAGDVSTCGAKYIKISDLAVRSRGSGLLNNLHNIINKLKFDERVQLIDKDDNEPLANVPYYLKNSLTGDIVAQGTTDHNGYTDRFYTEKSEDIDIFIGEVE</sequence>
<dbReference type="CDD" id="cd14744">
    <property type="entry name" value="PAAR_CT_2"/>
    <property type="match status" value="1"/>
</dbReference>
<evidence type="ECO:0000313" key="1">
    <source>
        <dbReference type="EMBL" id="AYO52268.1"/>
    </source>
</evidence>
<dbReference type="Pfam" id="PF05488">
    <property type="entry name" value="PAAR_motif"/>
    <property type="match status" value="1"/>
</dbReference>
<dbReference type="Proteomes" id="UP000279962">
    <property type="component" value="Plasmid p2_010062"/>
</dbReference>
<keyword evidence="1" id="KW-0614">Plasmid</keyword>
<dbReference type="InterPro" id="IPR008727">
    <property type="entry name" value="PAAR_motif"/>
</dbReference>
<accession>A0A3G2SWT6</accession>
<reference evidence="1 2" key="1">
    <citation type="submission" date="2018-10" db="EMBL/GenBank/DDBJ databases">
        <title>The complete genome of Acinetobacter wuhouensis strain WCHAW010062.</title>
        <authorList>
            <person name="Hu Y."/>
            <person name="Long H."/>
            <person name="Feng Y."/>
            <person name="Zong Z."/>
        </authorList>
    </citation>
    <scope>NUCLEOTIDE SEQUENCE [LARGE SCALE GENOMIC DNA]</scope>
    <source>
        <strain evidence="1 2">WCHAW010062</strain>
        <plasmid evidence="1 2">p2_010062</plasmid>
    </source>
</reference>
<evidence type="ECO:0000313" key="2">
    <source>
        <dbReference type="Proteomes" id="UP000279962"/>
    </source>
</evidence>